<dbReference type="EMBL" id="BGZK01000226">
    <property type="protein sequence ID" value="GBP29932.1"/>
    <property type="molecule type" value="Genomic_DNA"/>
</dbReference>
<sequence>MIHFSSRFITNVPPIRDETGKARSKVVADEENKAAVTESSIMEIIIEKEKTQKVLGTTRASIKKCQTSWAITGGPTVVCDHQQVACLSSREAAPRRLVQFMVATRRPSFPSGCWLHERCGLPDTMQ</sequence>
<gene>
    <name evidence="1" type="ORF">EVAR_18412_1</name>
</gene>
<reference evidence="1 2" key="1">
    <citation type="journal article" date="2019" name="Commun. Biol.">
        <title>The bagworm genome reveals a unique fibroin gene that provides high tensile strength.</title>
        <authorList>
            <person name="Kono N."/>
            <person name="Nakamura H."/>
            <person name="Ohtoshi R."/>
            <person name="Tomita M."/>
            <person name="Numata K."/>
            <person name="Arakawa K."/>
        </authorList>
    </citation>
    <scope>NUCLEOTIDE SEQUENCE [LARGE SCALE GENOMIC DNA]</scope>
</reference>
<comment type="caution">
    <text evidence="1">The sequence shown here is derived from an EMBL/GenBank/DDBJ whole genome shotgun (WGS) entry which is preliminary data.</text>
</comment>
<proteinExistence type="predicted"/>
<accession>A0A4C1UVB8</accession>
<evidence type="ECO:0000313" key="1">
    <source>
        <dbReference type="EMBL" id="GBP29932.1"/>
    </source>
</evidence>
<dbReference type="AlphaFoldDB" id="A0A4C1UVB8"/>
<protein>
    <submittedName>
        <fullName evidence="1">Uncharacterized protein</fullName>
    </submittedName>
</protein>
<organism evidence="1 2">
    <name type="scientific">Eumeta variegata</name>
    <name type="common">Bagworm moth</name>
    <name type="synonym">Eumeta japonica</name>
    <dbReference type="NCBI Taxonomy" id="151549"/>
    <lineage>
        <taxon>Eukaryota</taxon>
        <taxon>Metazoa</taxon>
        <taxon>Ecdysozoa</taxon>
        <taxon>Arthropoda</taxon>
        <taxon>Hexapoda</taxon>
        <taxon>Insecta</taxon>
        <taxon>Pterygota</taxon>
        <taxon>Neoptera</taxon>
        <taxon>Endopterygota</taxon>
        <taxon>Lepidoptera</taxon>
        <taxon>Glossata</taxon>
        <taxon>Ditrysia</taxon>
        <taxon>Tineoidea</taxon>
        <taxon>Psychidae</taxon>
        <taxon>Oiketicinae</taxon>
        <taxon>Eumeta</taxon>
    </lineage>
</organism>
<evidence type="ECO:0000313" key="2">
    <source>
        <dbReference type="Proteomes" id="UP000299102"/>
    </source>
</evidence>
<dbReference type="Proteomes" id="UP000299102">
    <property type="component" value="Unassembled WGS sequence"/>
</dbReference>
<keyword evidence="2" id="KW-1185">Reference proteome</keyword>
<name>A0A4C1UVB8_EUMVA</name>